<name>A0A1F7F7V1_UNCRA</name>
<protein>
    <recommendedName>
        <fullName evidence="1">Secretion system C-terminal sorting domain-containing protein</fullName>
    </recommendedName>
</protein>
<comment type="caution">
    <text evidence="2">The sequence shown here is derived from an EMBL/GenBank/DDBJ whole genome shotgun (WGS) entry which is preliminary data.</text>
</comment>
<evidence type="ECO:0000259" key="1">
    <source>
        <dbReference type="Pfam" id="PF18962"/>
    </source>
</evidence>
<dbReference type="EMBL" id="MFYX01000104">
    <property type="protein sequence ID" value="OGK02632.1"/>
    <property type="molecule type" value="Genomic_DNA"/>
</dbReference>
<dbReference type="Pfam" id="PF08309">
    <property type="entry name" value="LVIVD"/>
    <property type="match status" value="3"/>
</dbReference>
<dbReference type="Proteomes" id="UP000179243">
    <property type="component" value="Unassembled WGS sequence"/>
</dbReference>
<reference evidence="2 3" key="1">
    <citation type="journal article" date="2016" name="Nat. Commun.">
        <title>Thousands of microbial genomes shed light on interconnected biogeochemical processes in an aquifer system.</title>
        <authorList>
            <person name="Anantharaman K."/>
            <person name="Brown C.T."/>
            <person name="Hug L.A."/>
            <person name="Sharon I."/>
            <person name="Castelle C.J."/>
            <person name="Probst A.J."/>
            <person name="Thomas B.C."/>
            <person name="Singh A."/>
            <person name="Wilkins M.J."/>
            <person name="Karaoz U."/>
            <person name="Brodie E.L."/>
            <person name="Williams K.H."/>
            <person name="Hubbard S.S."/>
            <person name="Banfield J.F."/>
        </authorList>
    </citation>
    <scope>NUCLEOTIDE SEQUENCE [LARGE SCALE GENOMIC DNA]</scope>
</reference>
<proteinExistence type="predicted"/>
<dbReference type="NCBIfam" id="TIGR04183">
    <property type="entry name" value="Por_Secre_tail"/>
    <property type="match status" value="1"/>
</dbReference>
<dbReference type="InterPro" id="IPR026444">
    <property type="entry name" value="Secre_tail"/>
</dbReference>
<organism evidence="2 3">
    <name type="scientific">Candidatus Raymondbacteria bacterium RIFOXYD12_FULL_49_13</name>
    <dbReference type="NCBI Taxonomy" id="1817890"/>
    <lineage>
        <taxon>Bacteria</taxon>
        <taxon>Raymondiibacteriota</taxon>
    </lineage>
</organism>
<evidence type="ECO:0000313" key="2">
    <source>
        <dbReference type="EMBL" id="OGK02632.1"/>
    </source>
</evidence>
<sequence>MTGDSGLTIVDISDPANPIITGTYNMFGLQAHDVFIQNDTNAFISHYIQNLFTSGFAIINVKTPTSSTLSSLCTTTVAPIKIEVNGNYAYLANGDSGIQIANIENSAAPTIVSTCRIGGYVSNIKIVNNYIFATVRDKGFYVINAANPLSPIIVDSFLVNLDANFNYIDIQGQNAFITDHNLLIFDVSKYVANENIPQRQISLNLNIRPNPFNGTTQINYIINNGSVQYKSPHRTKVNLSIYDCQGRLIEVLVNANMNNGSYFATWTGQNQTSGLYLIVLKNDQYTVNAERCLMIK</sequence>
<dbReference type="InterPro" id="IPR011048">
    <property type="entry name" value="Haem_d1_sf"/>
</dbReference>
<dbReference type="Gene3D" id="2.60.40.4070">
    <property type="match status" value="1"/>
</dbReference>
<gene>
    <name evidence="2" type="ORF">A2519_11260</name>
</gene>
<evidence type="ECO:0000313" key="3">
    <source>
        <dbReference type="Proteomes" id="UP000179243"/>
    </source>
</evidence>
<dbReference type="Pfam" id="PF18962">
    <property type="entry name" value="Por_Secre_tail"/>
    <property type="match status" value="1"/>
</dbReference>
<feature type="domain" description="Secretion system C-terminal sorting" evidence="1">
    <location>
        <begin position="209"/>
        <end position="287"/>
    </location>
</feature>
<dbReference type="SUPFAM" id="SSF51004">
    <property type="entry name" value="C-terminal (heme d1) domain of cytochrome cd1-nitrite reductase"/>
    <property type="match status" value="1"/>
</dbReference>
<dbReference type="InterPro" id="IPR013211">
    <property type="entry name" value="LVIVD"/>
</dbReference>
<dbReference type="AlphaFoldDB" id="A0A1F7F7V1"/>
<accession>A0A1F7F7V1</accession>